<dbReference type="EMBL" id="JABCRI010000024">
    <property type="protein sequence ID" value="KAF8377577.1"/>
    <property type="molecule type" value="Genomic_DNA"/>
</dbReference>
<reference evidence="5 6" key="1">
    <citation type="submission" date="2020-04" db="EMBL/GenBank/DDBJ databases">
        <title>Plant Genome Project.</title>
        <authorList>
            <person name="Zhang R.-G."/>
        </authorList>
    </citation>
    <scope>NUCLEOTIDE SEQUENCE [LARGE SCALE GENOMIC DNA]</scope>
    <source>
        <strain evidence="5">YNK0</strain>
        <tissue evidence="5">Leaf</tissue>
    </source>
</reference>
<dbReference type="InterPro" id="IPR008587">
    <property type="entry name" value="FPP_plant"/>
</dbReference>
<evidence type="ECO:0000256" key="1">
    <source>
        <dbReference type="ARBA" id="ARBA00005921"/>
    </source>
</evidence>
<evidence type="ECO:0000313" key="5">
    <source>
        <dbReference type="EMBL" id="KAF8377577.1"/>
    </source>
</evidence>
<evidence type="ECO:0008006" key="7">
    <source>
        <dbReference type="Google" id="ProtNLM"/>
    </source>
</evidence>
<evidence type="ECO:0000313" key="6">
    <source>
        <dbReference type="Proteomes" id="UP000655225"/>
    </source>
</evidence>
<accession>A0A835CZ53</accession>
<keyword evidence="2 3" id="KW-0175">Coiled coil</keyword>
<comment type="caution">
    <text evidence="5">The sequence shown here is derived from an EMBL/GenBank/DDBJ whole genome shotgun (WGS) entry which is preliminary data.</text>
</comment>
<feature type="coiled-coil region" evidence="3">
    <location>
        <begin position="143"/>
        <end position="212"/>
    </location>
</feature>
<name>A0A835CZ53_TETSI</name>
<dbReference type="OrthoDB" id="1917992at2759"/>
<dbReference type="AlphaFoldDB" id="A0A835CZ53"/>
<feature type="coiled-coil region" evidence="3">
    <location>
        <begin position="75"/>
        <end position="109"/>
    </location>
</feature>
<sequence length="1112" mass="124743">MDHKTWLWRKKSSEKTIIASDKINLSLKGNEEEIILTEKGVELERSVKNLNERLLSALSECTTKDDLVKKHVKMAQEAIADWEKAETEAVSLKQELDEALQQRIAAEERSTHLDAALKECMQQLRFVREEQLQRIHDAVMKTSKEFEKERMVLEDKLTETSKRFAKLGVENTHLNKALLVKEKLIEDLSEYKSQAEADFNALMARLDSTEKDNASLKYEVCMLEKELEIRNEEKEFNRRSADASHKQHLESVKKIAKLETECQRLRFLVRKRLPGPAALVKMKNEVGMLGRDQNEMRRRKLNPTTSGLMVKDFGADSSPETPSKKINFLIERLCVMEDENKTLKETLTNKSSELKTSRIMCARIASRLSQTEAQLGELSKGQTTMEMAKISPISHELSLASISDFSNEDEISCAESWASALVSELEHFRNGKPKPSCNSVGVSDISLMDDFVEMEKLAIVSMDKPFGSSHVYSDESNTSARPLEINSGLSSGKELVPVEGSHSGFMDINHEIQSKMSNGKYPSWLQDILRIIWEQNCVTQKSPDEILKEIRIALESMNLPSPGEVVDARESSNHSSKSGPLHVSGYICWRSPNTSPVGDSLDGVPGNISSMENSTPQLQSNLSKSICKIVELIEGINLPSSMDDNAAENSPENDGSSLPYKNSATSTGYVVRIFQWKSSELGSVLQQFVHVCHALLNGKADLEKFATELTSALNWIMNHCFSLQDVSSMRDKIKKHFDRDESRSESEIEVGMSSSFPEADEVHASKEQTSCLLSIAASNGQNKLSDMEEVQFNLKEENKRLKDELKNMESARKDLEGRLQSATDKTESLMIQLLESEQSIASLHRELETSKESKKMIEDQIESHKLLNEDLDTQLTVVRVELNEARQKFSSMEVELEDKRNCCEELEATCLELQLQLESVLKKETSKDDTDQEEKQFRNDWEITAASEKLAECQETILNLGKQLKALVSPREAALFEKVISTATATTTATSSTTKGKNTSQRSSLLDQMLAEDGAEAEDLKSPKTKEIICTIDPHKLPTITSFNSHAVSDRVKSPERFRSSYETKHKADTAGVGALAIVPSKKHGGGGGLLRKLLLRRKKGSRKKMPIPIVS</sequence>
<keyword evidence="6" id="KW-1185">Reference proteome</keyword>
<dbReference type="PANTHER" id="PTHR31580:SF22">
    <property type="entry name" value="FILAMENT-LIKE PLANT PROTEIN 7"/>
    <property type="match status" value="1"/>
</dbReference>
<dbReference type="OMA" id="CHAITNS"/>
<protein>
    <recommendedName>
        <fullName evidence="7">Filament-like plant protein 7</fullName>
    </recommendedName>
</protein>
<evidence type="ECO:0000256" key="3">
    <source>
        <dbReference type="SAM" id="Coils"/>
    </source>
</evidence>
<dbReference type="Proteomes" id="UP000655225">
    <property type="component" value="Unassembled WGS sequence"/>
</dbReference>
<comment type="similarity">
    <text evidence="1">Belongs to the FPP family.</text>
</comment>
<feature type="coiled-coil region" evidence="3">
    <location>
        <begin position="784"/>
        <end position="923"/>
    </location>
</feature>
<dbReference type="Pfam" id="PF05911">
    <property type="entry name" value="FPP"/>
    <property type="match status" value="1"/>
</dbReference>
<organism evidence="5 6">
    <name type="scientific">Tetracentron sinense</name>
    <name type="common">Spur-leaf</name>
    <dbReference type="NCBI Taxonomy" id="13715"/>
    <lineage>
        <taxon>Eukaryota</taxon>
        <taxon>Viridiplantae</taxon>
        <taxon>Streptophyta</taxon>
        <taxon>Embryophyta</taxon>
        <taxon>Tracheophyta</taxon>
        <taxon>Spermatophyta</taxon>
        <taxon>Magnoliopsida</taxon>
        <taxon>Trochodendrales</taxon>
        <taxon>Trochodendraceae</taxon>
        <taxon>Tetracentron</taxon>
    </lineage>
</organism>
<dbReference type="PANTHER" id="PTHR31580">
    <property type="entry name" value="FILAMENT-LIKE PLANT PROTEIN 4"/>
    <property type="match status" value="1"/>
</dbReference>
<evidence type="ECO:0000256" key="4">
    <source>
        <dbReference type="SAM" id="MobiDB-lite"/>
    </source>
</evidence>
<evidence type="ECO:0000256" key="2">
    <source>
        <dbReference type="ARBA" id="ARBA00023054"/>
    </source>
</evidence>
<gene>
    <name evidence="5" type="ORF">HHK36_030959</name>
</gene>
<proteinExistence type="inferred from homology"/>
<feature type="region of interest" description="Disordered" evidence="4">
    <location>
        <begin position="641"/>
        <end position="661"/>
    </location>
</feature>